<feature type="transmembrane region" description="Helical" evidence="8">
    <location>
        <begin position="46"/>
        <end position="64"/>
    </location>
</feature>
<name>A0A9W8LPL0_9FUNG</name>
<evidence type="ECO:0000256" key="8">
    <source>
        <dbReference type="SAM" id="Phobius"/>
    </source>
</evidence>
<dbReference type="AlphaFoldDB" id="A0A9W8LPL0"/>
<evidence type="ECO:0000313" key="9">
    <source>
        <dbReference type="EMBL" id="KAJ2796739.1"/>
    </source>
</evidence>
<feature type="transmembrane region" description="Helical" evidence="8">
    <location>
        <begin position="76"/>
        <end position="95"/>
    </location>
</feature>
<evidence type="ECO:0000256" key="1">
    <source>
        <dbReference type="ARBA" id="ARBA00004141"/>
    </source>
</evidence>
<feature type="transmembrane region" description="Helical" evidence="8">
    <location>
        <begin position="313"/>
        <end position="335"/>
    </location>
</feature>
<proteinExistence type="inferred from homology"/>
<feature type="non-terminal residue" evidence="9">
    <location>
        <position position="1"/>
    </location>
</feature>
<dbReference type="PANTHER" id="PTHR16201:SF44">
    <property type="entry name" value="SEVEN TRANSMEMBRANE PROTEIN 1"/>
    <property type="match status" value="1"/>
</dbReference>
<feature type="compositionally biased region" description="Polar residues" evidence="7">
    <location>
        <begin position="182"/>
        <end position="194"/>
    </location>
</feature>
<dbReference type="EMBL" id="JANBUO010001812">
    <property type="protein sequence ID" value="KAJ2796739.1"/>
    <property type="molecule type" value="Genomic_DNA"/>
</dbReference>
<protein>
    <recommendedName>
        <fullName evidence="11">PQ-loop-domain-containing protein</fullName>
    </recommendedName>
</protein>
<keyword evidence="2 8" id="KW-0812">Transmembrane</keyword>
<comment type="similarity">
    <text evidence="5">Belongs to the laat-1 family.</text>
</comment>
<keyword evidence="10" id="KW-1185">Reference proteome</keyword>
<feature type="compositionally biased region" description="Polar residues" evidence="7">
    <location>
        <begin position="157"/>
        <end position="173"/>
    </location>
</feature>
<dbReference type="Proteomes" id="UP001140094">
    <property type="component" value="Unassembled WGS sequence"/>
</dbReference>
<dbReference type="InterPro" id="IPR006603">
    <property type="entry name" value="PQ-loop_rpt"/>
</dbReference>
<dbReference type="Pfam" id="PF04193">
    <property type="entry name" value="PQ-loop"/>
    <property type="match status" value="2"/>
</dbReference>
<feature type="transmembrane region" description="Helical" evidence="8">
    <location>
        <begin position="222"/>
        <end position="248"/>
    </location>
</feature>
<comment type="subcellular location">
    <subcellularLocation>
        <location evidence="1">Membrane</location>
        <topology evidence="1">Multi-pass membrane protein</topology>
    </subcellularLocation>
</comment>
<gene>
    <name evidence="9" type="ORF">H4R20_005436</name>
</gene>
<keyword evidence="4 8" id="KW-0472">Membrane</keyword>
<comment type="caution">
    <text evidence="9">The sequence shown here is derived from an EMBL/GenBank/DDBJ whole genome shotgun (WGS) entry which is preliminary data.</text>
</comment>
<evidence type="ECO:0000256" key="3">
    <source>
        <dbReference type="ARBA" id="ARBA00022989"/>
    </source>
</evidence>
<evidence type="ECO:0000256" key="4">
    <source>
        <dbReference type="ARBA" id="ARBA00023136"/>
    </source>
</evidence>
<dbReference type="GO" id="GO:0098852">
    <property type="term" value="C:lytic vacuole membrane"/>
    <property type="evidence" value="ECO:0007669"/>
    <property type="project" value="UniProtKB-ARBA"/>
</dbReference>
<dbReference type="Gene3D" id="1.20.1280.290">
    <property type="match status" value="2"/>
</dbReference>
<dbReference type="PANTHER" id="PTHR16201">
    <property type="entry name" value="SEVEN TRANSMEMBRANE PROTEIN 1-RELATED"/>
    <property type="match status" value="1"/>
</dbReference>
<comment type="catalytic activity">
    <reaction evidence="6">
        <text>L-histidine(out) + L-arginine(in) = L-histidine(in) + L-arginine(out)</text>
        <dbReference type="Rhea" id="RHEA:71063"/>
        <dbReference type="ChEBI" id="CHEBI:32682"/>
        <dbReference type="ChEBI" id="CHEBI:57595"/>
    </reaction>
</comment>
<feature type="region of interest" description="Disordered" evidence="7">
    <location>
        <begin position="142"/>
        <end position="202"/>
    </location>
</feature>
<evidence type="ECO:0000256" key="2">
    <source>
        <dbReference type="ARBA" id="ARBA00022692"/>
    </source>
</evidence>
<organism evidence="9 10">
    <name type="scientific">Coemansia guatemalensis</name>
    <dbReference type="NCBI Taxonomy" id="2761395"/>
    <lineage>
        <taxon>Eukaryota</taxon>
        <taxon>Fungi</taxon>
        <taxon>Fungi incertae sedis</taxon>
        <taxon>Zoopagomycota</taxon>
        <taxon>Kickxellomycotina</taxon>
        <taxon>Kickxellomycetes</taxon>
        <taxon>Kickxellales</taxon>
        <taxon>Kickxellaceae</taxon>
        <taxon>Coemansia</taxon>
    </lineage>
</organism>
<accession>A0A9W8LPL0</accession>
<dbReference type="OrthoDB" id="8048523at2759"/>
<feature type="transmembrane region" description="Helical" evidence="8">
    <location>
        <begin position="107"/>
        <end position="125"/>
    </location>
</feature>
<evidence type="ECO:0000256" key="5">
    <source>
        <dbReference type="ARBA" id="ARBA00038039"/>
    </source>
</evidence>
<dbReference type="InterPro" id="IPR051415">
    <property type="entry name" value="LAAT-1"/>
</dbReference>
<reference evidence="9" key="1">
    <citation type="submission" date="2022-07" db="EMBL/GenBank/DDBJ databases">
        <title>Phylogenomic reconstructions and comparative analyses of Kickxellomycotina fungi.</title>
        <authorList>
            <person name="Reynolds N.K."/>
            <person name="Stajich J.E."/>
            <person name="Barry K."/>
            <person name="Grigoriev I.V."/>
            <person name="Crous P."/>
            <person name="Smith M.E."/>
        </authorList>
    </citation>
    <scope>NUCLEOTIDE SEQUENCE</scope>
    <source>
        <strain evidence="9">NRRL 1565</strain>
    </source>
</reference>
<evidence type="ECO:0000256" key="7">
    <source>
        <dbReference type="SAM" id="MobiDB-lite"/>
    </source>
</evidence>
<dbReference type="GO" id="GO:0034486">
    <property type="term" value="P:vacuolar transmembrane transport"/>
    <property type="evidence" value="ECO:0007669"/>
    <property type="project" value="UniProtKB-ARBA"/>
</dbReference>
<dbReference type="FunFam" id="1.20.1280.290:FF:000009">
    <property type="entry name" value="PQ loop repeat family protein"/>
    <property type="match status" value="1"/>
</dbReference>
<sequence>DVPMAPVEAVVTATATAAASLAAAVANVSASKESDHGLNMLLSDAIGYVSLACWVVVMFPQIYLNYQRKSGEGVSLAMMVAWVIGDILNITGALMQNMVMSTILIGTYYLLVDSTLLAQTVYYLLAYNAHGCTSKDSLESATITSHNDRDDEDERATSQGLLQDPPNDQQILHQPSGDYASVGSTTTSLDNGGNQPCDRQGLVSDALPQDAQISSRQQTSQLATVLAVLFSLLAVVMLVIMLIALLVAPFPDNNGDEEHLPTQPDIPLPPPSPAPLSELAAQAMGLASAVVYIMAYVPQVVKNYRRKSCEGLSMWLFLLSLVGNTTYALAIMVVSLKPHYLALYVPWILGALIPCLIQAIVLYQFYIYAQ</sequence>
<feature type="transmembrane region" description="Helical" evidence="8">
    <location>
        <begin position="347"/>
        <end position="369"/>
    </location>
</feature>
<feature type="transmembrane region" description="Helical" evidence="8">
    <location>
        <begin position="279"/>
        <end position="301"/>
    </location>
</feature>
<evidence type="ECO:0000313" key="10">
    <source>
        <dbReference type="Proteomes" id="UP001140094"/>
    </source>
</evidence>
<evidence type="ECO:0000256" key="6">
    <source>
        <dbReference type="ARBA" id="ARBA00050768"/>
    </source>
</evidence>
<keyword evidence="3 8" id="KW-1133">Transmembrane helix</keyword>
<evidence type="ECO:0008006" key="11">
    <source>
        <dbReference type="Google" id="ProtNLM"/>
    </source>
</evidence>
<dbReference type="GO" id="GO:0015174">
    <property type="term" value="F:basic amino acid transmembrane transporter activity"/>
    <property type="evidence" value="ECO:0007669"/>
    <property type="project" value="UniProtKB-ARBA"/>
</dbReference>
<dbReference type="SMART" id="SM00679">
    <property type="entry name" value="CTNS"/>
    <property type="match status" value="2"/>
</dbReference>